<sequence>MIGCIRRRAWAWVTILDEGEGCHSLLVRRGSDGQVAYYLCWTPVPVPLARLVTVAGSRWSVEEAFQTAKGQVGLDQYQCRGWTAWHRFTLLAMIALAVLTVVAVAERATASSADMIDLTLAETRRLINTTIRKTVPADLAMAWSRCDAGSRPSPSAATTSAATTPLPAHKRYKLPPHQAGCACTLPT</sequence>
<dbReference type="InterPro" id="IPR012337">
    <property type="entry name" value="RNaseH-like_sf"/>
</dbReference>
<dbReference type="Proteomes" id="UP000660339">
    <property type="component" value="Unassembled WGS sequence"/>
</dbReference>
<dbReference type="InterPro" id="IPR039365">
    <property type="entry name" value="IS701-like"/>
</dbReference>
<proteinExistence type="predicted"/>
<reference evidence="3" key="1">
    <citation type="submission" date="2021-01" db="EMBL/GenBank/DDBJ databases">
        <title>Whole genome shotgun sequence of Catellatospora methionotrophica NBRC 14553.</title>
        <authorList>
            <person name="Komaki H."/>
            <person name="Tamura T."/>
        </authorList>
    </citation>
    <scope>NUCLEOTIDE SEQUENCE</scope>
    <source>
        <strain evidence="3">NBRC 14553</strain>
    </source>
</reference>
<dbReference type="EMBL" id="BONJ01000028">
    <property type="protein sequence ID" value="GIG16787.1"/>
    <property type="molecule type" value="Genomic_DNA"/>
</dbReference>
<comment type="caution">
    <text evidence="3">The sequence shown here is derived from an EMBL/GenBank/DDBJ whole genome shotgun (WGS) entry which is preliminary data.</text>
</comment>
<dbReference type="PANTHER" id="PTHR33627:SF1">
    <property type="entry name" value="TRANSPOSASE"/>
    <property type="match status" value="1"/>
</dbReference>
<keyword evidence="2" id="KW-0812">Transmembrane</keyword>
<feature type="region of interest" description="Disordered" evidence="1">
    <location>
        <begin position="150"/>
        <end position="171"/>
    </location>
</feature>
<evidence type="ECO:0008006" key="5">
    <source>
        <dbReference type="Google" id="ProtNLM"/>
    </source>
</evidence>
<name>A0A8J3PGY4_9ACTN</name>
<gene>
    <name evidence="3" type="ORF">Cme02nite_51190</name>
</gene>
<protein>
    <recommendedName>
        <fullName evidence="5">Transposase IS4-like domain-containing protein</fullName>
    </recommendedName>
</protein>
<dbReference type="AlphaFoldDB" id="A0A8J3PGY4"/>
<organism evidence="3 4">
    <name type="scientific">Catellatospora methionotrophica</name>
    <dbReference type="NCBI Taxonomy" id="121620"/>
    <lineage>
        <taxon>Bacteria</taxon>
        <taxon>Bacillati</taxon>
        <taxon>Actinomycetota</taxon>
        <taxon>Actinomycetes</taxon>
        <taxon>Micromonosporales</taxon>
        <taxon>Micromonosporaceae</taxon>
        <taxon>Catellatospora</taxon>
    </lineage>
</organism>
<evidence type="ECO:0000256" key="2">
    <source>
        <dbReference type="SAM" id="Phobius"/>
    </source>
</evidence>
<evidence type="ECO:0000313" key="4">
    <source>
        <dbReference type="Proteomes" id="UP000660339"/>
    </source>
</evidence>
<dbReference type="SUPFAM" id="SSF53098">
    <property type="entry name" value="Ribonuclease H-like"/>
    <property type="match status" value="1"/>
</dbReference>
<feature type="compositionally biased region" description="Low complexity" evidence="1">
    <location>
        <begin position="150"/>
        <end position="167"/>
    </location>
</feature>
<evidence type="ECO:0000313" key="3">
    <source>
        <dbReference type="EMBL" id="GIG16787.1"/>
    </source>
</evidence>
<dbReference type="PANTHER" id="PTHR33627">
    <property type="entry name" value="TRANSPOSASE"/>
    <property type="match status" value="1"/>
</dbReference>
<accession>A0A8J3PGY4</accession>
<keyword evidence="2" id="KW-0472">Membrane</keyword>
<keyword evidence="4" id="KW-1185">Reference proteome</keyword>
<feature type="transmembrane region" description="Helical" evidence="2">
    <location>
        <begin position="88"/>
        <end position="105"/>
    </location>
</feature>
<keyword evidence="2" id="KW-1133">Transmembrane helix</keyword>
<evidence type="ECO:0000256" key="1">
    <source>
        <dbReference type="SAM" id="MobiDB-lite"/>
    </source>
</evidence>